<evidence type="ECO:0000256" key="4">
    <source>
        <dbReference type="ARBA" id="ARBA00023163"/>
    </source>
</evidence>
<accession>A0A1Z5JU98</accession>
<keyword evidence="4" id="KW-0804">Transcription</keyword>
<dbReference type="InterPro" id="IPR009057">
    <property type="entry name" value="Homeodomain-like_sf"/>
</dbReference>
<feature type="region of interest" description="Disordered" evidence="5">
    <location>
        <begin position="528"/>
        <end position="558"/>
    </location>
</feature>
<gene>
    <name evidence="7" type="ORF">FisN_18Lh272</name>
</gene>
<name>A0A1Z5JU98_FISSO</name>
<dbReference type="Gene3D" id="1.10.10.60">
    <property type="entry name" value="Homeodomain-like"/>
    <property type="match status" value="2"/>
</dbReference>
<dbReference type="Pfam" id="PF04218">
    <property type="entry name" value="CENP-B_N"/>
    <property type="match status" value="1"/>
</dbReference>
<dbReference type="SUPFAM" id="SSF46689">
    <property type="entry name" value="Homeodomain-like"/>
    <property type="match status" value="1"/>
</dbReference>
<protein>
    <recommendedName>
        <fullName evidence="6">HTH psq-type domain-containing protein</fullName>
    </recommendedName>
</protein>
<dbReference type="InterPro" id="IPR007889">
    <property type="entry name" value="HTH_Psq"/>
</dbReference>
<feature type="region of interest" description="Disordered" evidence="5">
    <location>
        <begin position="327"/>
        <end position="405"/>
    </location>
</feature>
<feature type="compositionally biased region" description="Basic residues" evidence="5">
    <location>
        <begin position="372"/>
        <end position="382"/>
    </location>
</feature>
<dbReference type="InParanoid" id="A0A1Z5JU98"/>
<reference evidence="7 8" key="1">
    <citation type="journal article" date="2015" name="Plant Cell">
        <title>Oil accumulation by the oleaginous diatom Fistulifera solaris as revealed by the genome and transcriptome.</title>
        <authorList>
            <person name="Tanaka T."/>
            <person name="Maeda Y."/>
            <person name="Veluchamy A."/>
            <person name="Tanaka M."/>
            <person name="Abida H."/>
            <person name="Marechal E."/>
            <person name="Bowler C."/>
            <person name="Muto M."/>
            <person name="Sunaga Y."/>
            <person name="Tanaka M."/>
            <person name="Yoshino T."/>
            <person name="Taniguchi T."/>
            <person name="Fukuda Y."/>
            <person name="Nemoto M."/>
            <person name="Matsumoto M."/>
            <person name="Wong P.S."/>
            <person name="Aburatani S."/>
            <person name="Fujibuchi W."/>
        </authorList>
    </citation>
    <scope>NUCLEOTIDE SEQUENCE [LARGE SCALE GENOMIC DNA]</scope>
    <source>
        <strain evidence="7 8">JPCC DA0580</strain>
    </source>
</reference>
<feature type="compositionally biased region" description="Polar residues" evidence="5">
    <location>
        <begin position="387"/>
        <end position="402"/>
    </location>
</feature>
<dbReference type="GO" id="GO:0003677">
    <property type="term" value="F:DNA binding"/>
    <property type="evidence" value="ECO:0007669"/>
    <property type="project" value="InterPro"/>
</dbReference>
<sequence length="558" mass="63580">MTNCCLGNYCKSPSNKPTLICGLCRKQVHSVVLGCSIGPACELPPHHHVYQRTLLPFGDPGRLSSSAYICLACSDNATKNIVPLSTTVMALPDLSLTHGNHNDEDDGDTDDAADLLLKKDLASTLSRRRYTLEDKYDVVTKVKDDGTNKKEIAEQFGINKATLNAWLRQKKSIIKQCKGVQERQRFSYQQKHEILSKIKHDKSNKKEIMDAFGIKKHTLNTWLRHRTDIARTSEELPARKANYHSAIWRIHEGVDAFFAENQMRQGKDRINITGYVLGVHANKVKEELLERHANKEIVLDEQEVKHLMKFKGSDSWGRKYAKAKGWRGPEFRKGGRDVDVDENPHSSSSILIHHHQHHPMEDTSDSLEQHTTHHPHHHHRQQHGGLSASTIDSTNMNLSNMDNGHKSDESYGYHLYAHNLQQMTASHHLTMAQASSIDPLNNLQHAHMHHQQQLHSSNENAMSQANMLAQHQQQQVLQQQIQQQQLHHQTLQQQQQTMQHHIQQLGEQHTIDRNTLVGHDPNLAMGMSQQQSLQEQPSHLHSDLSSNVPDPRSYNTYV</sequence>
<dbReference type="AlphaFoldDB" id="A0A1Z5JU98"/>
<feature type="compositionally biased region" description="Basic and acidic residues" evidence="5">
    <location>
        <begin position="327"/>
        <end position="344"/>
    </location>
</feature>
<feature type="domain" description="HTH psq-type" evidence="6">
    <location>
        <begin position="126"/>
        <end position="176"/>
    </location>
</feature>
<organism evidence="7 8">
    <name type="scientific">Fistulifera solaris</name>
    <name type="common">Oleaginous diatom</name>
    <dbReference type="NCBI Taxonomy" id="1519565"/>
    <lineage>
        <taxon>Eukaryota</taxon>
        <taxon>Sar</taxon>
        <taxon>Stramenopiles</taxon>
        <taxon>Ochrophyta</taxon>
        <taxon>Bacillariophyta</taxon>
        <taxon>Bacillariophyceae</taxon>
        <taxon>Bacillariophycidae</taxon>
        <taxon>Naviculales</taxon>
        <taxon>Naviculaceae</taxon>
        <taxon>Fistulifera</taxon>
    </lineage>
</organism>
<keyword evidence="8" id="KW-1185">Reference proteome</keyword>
<evidence type="ECO:0000313" key="7">
    <source>
        <dbReference type="EMBL" id="GAX17615.1"/>
    </source>
</evidence>
<keyword evidence="2" id="KW-0597">Phosphoprotein</keyword>
<keyword evidence="3" id="KW-0805">Transcription regulation</keyword>
<dbReference type="PANTHER" id="PTHR33215:SF13">
    <property type="entry name" value="PROTEIN DISTAL ANTENNA"/>
    <property type="match status" value="1"/>
</dbReference>
<dbReference type="EMBL" id="BDSP01000118">
    <property type="protein sequence ID" value="GAX17615.1"/>
    <property type="molecule type" value="Genomic_DNA"/>
</dbReference>
<comment type="caution">
    <text evidence="7">The sequence shown here is derived from an EMBL/GenBank/DDBJ whole genome shotgun (WGS) entry which is preliminary data.</text>
</comment>
<proteinExistence type="predicted"/>
<dbReference type="PANTHER" id="PTHR33215">
    <property type="entry name" value="PROTEIN DISTAL ANTENNA"/>
    <property type="match status" value="1"/>
</dbReference>
<evidence type="ECO:0000256" key="5">
    <source>
        <dbReference type="SAM" id="MobiDB-lite"/>
    </source>
</evidence>
<evidence type="ECO:0000256" key="2">
    <source>
        <dbReference type="ARBA" id="ARBA00022553"/>
    </source>
</evidence>
<evidence type="ECO:0000256" key="3">
    <source>
        <dbReference type="ARBA" id="ARBA00023015"/>
    </source>
</evidence>
<evidence type="ECO:0000256" key="1">
    <source>
        <dbReference type="ARBA" id="ARBA00022473"/>
    </source>
</evidence>
<keyword evidence="1" id="KW-0217">Developmental protein</keyword>
<dbReference type="InterPro" id="IPR051839">
    <property type="entry name" value="RD_transcriptional_regulator"/>
</dbReference>
<evidence type="ECO:0000259" key="6">
    <source>
        <dbReference type="Pfam" id="PF04218"/>
    </source>
</evidence>
<evidence type="ECO:0000313" key="8">
    <source>
        <dbReference type="Proteomes" id="UP000198406"/>
    </source>
</evidence>
<dbReference type="Proteomes" id="UP000198406">
    <property type="component" value="Unassembled WGS sequence"/>
</dbReference>